<protein>
    <submittedName>
        <fullName evidence="2">Ral GTPase-activating protein subunit alpha-2</fullName>
    </submittedName>
</protein>
<dbReference type="Proteomes" id="UP000050640">
    <property type="component" value="Unplaced"/>
</dbReference>
<proteinExistence type="predicted"/>
<reference evidence="2" key="1">
    <citation type="submission" date="2017-02" db="UniProtKB">
        <authorList>
            <consortium name="WormBaseParasite"/>
        </authorList>
    </citation>
    <scope>IDENTIFICATION</scope>
</reference>
<name>A0A0R3S7H1_9BILA</name>
<dbReference type="WBParaSite" id="EEL_0001074301-mRNA-1">
    <property type="protein sequence ID" value="EEL_0001074301-mRNA-1"/>
    <property type="gene ID" value="EEL_0001074301"/>
</dbReference>
<evidence type="ECO:0000313" key="1">
    <source>
        <dbReference type="Proteomes" id="UP000050640"/>
    </source>
</evidence>
<keyword evidence="1" id="KW-1185">Reference proteome</keyword>
<evidence type="ECO:0000313" key="2">
    <source>
        <dbReference type="WBParaSite" id="EEL_0001074301-mRNA-1"/>
    </source>
</evidence>
<organism evidence="1 2">
    <name type="scientific">Elaeophora elaphi</name>
    <dbReference type="NCBI Taxonomy" id="1147741"/>
    <lineage>
        <taxon>Eukaryota</taxon>
        <taxon>Metazoa</taxon>
        <taxon>Ecdysozoa</taxon>
        <taxon>Nematoda</taxon>
        <taxon>Chromadorea</taxon>
        <taxon>Rhabditida</taxon>
        <taxon>Spirurina</taxon>
        <taxon>Spiruromorpha</taxon>
        <taxon>Filarioidea</taxon>
        <taxon>Onchocercidae</taxon>
        <taxon>Elaeophora</taxon>
    </lineage>
</organism>
<accession>A0A0R3S7H1</accession>
<dbReference type="AlphaFoldDB" id="A0A0R3S7H1"/>
<sequence length="206" mass="23878">MTISFKMTYLLPLYFENGIQATSSFIFRKKIFKIQAEIVLSLLCLPNQEVPNIVNYADLCLLLKDAYDEKFGNKSDKNEESLSKSEDSWDEENLEEMEVLSTLNSFRNKSHTACPDIFNFIRQENLIRTVMRQAWRLQRLKGDLYAMEQKMNYLVAHYVAEKYCACQNGESSECDSGCHTDRSSTSNNSITKLFVTKYASARLFVY</sequence>